<organism evidence="2 3">
    <name type="scientific">Nannochloropsis gaditana</name>
    <dbReference type="NCBI Taxonomy" id="72520"/>
    <lineage>
        <taxon>Eukaryota</taxon>
        <taxon>Sar</taxon>
        <taxon>Stramenopiles</taxon>
        <taxon>Ochrophyta</taxon>
        <taxon>Eustigmatophyceae</taxon>
        <taxon>Eustigmatales</taxon>
        <taxon>Monodopsidaceae</taxon>
        <taxon>Nannochloropsis</taxon>
    </lineage>
</organism>
<reference evidence="2 3" key="1">
    <citation type="journal article" date="2014" name="Mol. Plant">
        <title>Chromosome Scale Genome Assembly and Transcriptome Profiling of Nannochloropsis gaditana in Nitrogen Depletion.</title>
        <authorList>
            <person name="Corteggiani Carpinelli E."/>
            <person name="Telatin A."/>
            <person name="Vitulo N."/>
            <person name="Forcato C."/>
            <person name="D'Angelo M."/>
            <person name="Schiavon R."/>
            <person name="Vezzi A."/>
            <person name="Giacometti G.M."/>
            <person name="Morosinotto T."/>
            <person name="Valle G."/>
        </authorList>
    </citation>
    <scope>NUCLEOTIDE SEQUENCE [LARGE SCALE GENOMIC DNA]</scope>
    <source>
        <strain evidence="2 3">B-31</strain>
    </source>
</reference>
<dbReference type="AlphaFoldDB" id="W7TZG1"/>
<sequence length="538" mass="57992">METNGANGSGRAPVTEAGGGPDAQDGLRRPVTAGLEQSAWTQQEKRVIKSTRYRQLCELGGSASFEPACLERQIVAAVAPDRELPAVVGRIHEIYDEIRRNKKDMIDGVPALRAVKQKCTNTNCDNDDPNDFIPSRGGAVACMRCGDCQSDYVIHEGEMYRNFAGEEDRSHHGPALNPLYSASYNLGTQFTGLRGQKRNTGRETDFSVSNIGRDGAAVGGTMATRVEYKDDQKSKAFRIMREQGANLALHGLVRKKAAELFAAYRDARDRLFDFEAVVAACLIAAHLEVLVEEGSDGSGVTFAFACPGCGLRGFTVKRDAEKHCVVSTGPAGSSDSMEGSLEHSAGAGGRSHGGGRPQSWRKASCEAAADPDVAKMGLAETRRLLLWVSEGAPYQQAAVDGVCAGLQAEMRSQSGKESGSDGEGSGDGQAPTEGEGDTREVERESAFKAGQLLVMASLKVLTRWCGDDSEAGRLFFDYLQGVKKRKMERGALLEEEEQDRKRRRQYEERPIFQELSVSLKSEGASNNSTDATTPATVS</sequence>
<dbReference type="OrthoDB" id="201220at2759"/>
<evidence type="ECO:0000313" key="3">
    <source>
        <dbReference type="Proteomes" id="UP000019335"/>
    </source>
</evidence>
<protein>
    <submittedName>
        <fullName evidence="2">C2h2 zinc finger protein</fullName>
    </submittedName>
</protein>
<feature type="region of interest" description="Disordered" evidence="1">
    <location>
        <begin position="410"/>
        <end position="443"/>
    </location>
</feature>
<feature type="compositionally biased region" description="Gly residues" evidence="1">
    <location>
        <begin position="346"/>
        <end position="356"/>
    </location>
</feature>
<gene>
    <name evidence="2" type="ORF">Naga_100021g22</name>
</gene>
<proteinExistence type="predicted"/>
<dbReference type="Gene3D" id="1.10.472.170">
    <property type="match status" value="1"/>
</dbReference>
<evidence type="ECO:0000313" key="2">
    <source>
        <dbReference type="EMBL" id="EWM25824.1"/>
    </source>
</evidence>
<comment type="caution">
    <text evidence="2">The sequence shown here is derived from an EMBL/GenBank/DDBJ whole genome shotgun (WGS) entry which is preliminary data.</text>
</comment>
<dbReference type="EMBL" id="AZIL01000830">
    <property type="protein sequence ID" value="EWM25824.1"/>
    <property type="molecule type" value="Genomic_DNA"/>
</dbReference>
<feature type="region of interest" description="Disordered" evidence="1">
    <location>
        <begin position="1"/>
        <end position="28"/>
    </location>
</feature>
<keyword evidence="3" id="KW-1185">Reference proteome</keyword>
<name>W7TZG1_9STRA</name>
<feature type="region of interest" description="Disordered" evidence="1">
    <location>
        <begin position="517"/>
        <end position="538"/>
    </location>
</feature>
<dbReference type="Proteomes" id="UP000019335">
    <property type="component" value="Chromosome 10"/>
</dbReference>
<accession>W7TZG1</accession>
<evidence type="ECO:0000256" key="1">
    <source>
        <dbReference type="SAM" id="MobiDB-lite"/>
    </source>
</evidence>
<feature type="region of interest" description="Disordered" evidence="1">
    <location>
        <begin position="327"/>
        <end position="366"/>
    </location>
</feature>